<evidence type="ECO:0000256" key="3">
    <source>
        <dbReference type="ARBA" id="ARBA00023125"/>
    </source>
</evidence>
<dbReference type="PANTHER" id="PTHR30537:SF74">
    <property type="entry name" value="HTH-TYPE TRANSCRIPTIONAL REGULATOR TRPI"/>
    <property type="match status" value="1"/>
</dbReference>
<dbReference type="Proteomes" id="UP001165667">
    <property type="component" value="Unassembled WGS sequence"/>
</dbReference>
<evidence type="ECO:0000256" key="2">
    <source>
        <dbReference type="ARBA" id="ARBA00023015"/>
    </source>
</evidence>
<evidence type="ECO:0000256" key="1">
    <source>
        <dbReference type="ARBA" id="ARBA00009437"/>
    </source>
</evidence>
<dbReference type="PRINTS" id="PR00039">
    <property type="entry name" value="HTHLYSR"/>
</dbReference>
<accession>A0AA42CMM0</accession>
<evidence type="ECO:0000259" key="5">
    <source>
        <dbReference type="PROSITE" id="PS50931"/>
    </source>
</evidence>
<dbReference type="Gene3D" id="1.10.10.10">
    <property type="entry name" value="Winged helix-like DNA-binding domain superfamily/Winged helix DNA-binding domain"/>
    <property type="match status" value="1"/>
</dbReference>
<reference evidence="6" key="1">
    <citation type="submission" date="2022-05" db="EMBL/GenBank/DDBJ databases">
        <authorList>
            <person name="Pankratov T."/>
        </authorList>
    </citation>
    <scope>NUCLEOTIDE SEQUENCE</scope>
    <source>
        <strain evidence="6">BP6-180914</strain>
    </source>
</reference>
<dbReference type="InterPro" id="IPR000847">
    <property type="entry name" value="LysR_HTH_N"/>
</dbReference>
<comment type="caution">
    <text evidence="6">The sequence shown here is derived from an EMBL/GenBank/DDBJ whole genome shotgun (WGS) entry which is preliminary data.</text>
</comment>
<dbReference type="SUPFAM" id="SSF53850">
    <property type="entry name" value="Periplasmic binding protein-like II"/>
    <property type="match status" value="1"/>
</dbReference>
<dbReference type="Gene3D" id="3.40.190.10">
    <property type="entry name" value="Periplasmic binding protein-like II"/>
    <property type="match status" value="2"/>
</dbReference>
<protein>
    <submittedName>
        <fullName evidence="6">LysR family transcriptional regulator</fullName>
    </submittedName>
</protein>
<dbReference type="AlphaFoldDB" id="A0AA42CMM0"/>
<dbReference type="InterPro" id="IPR036390">
    <property type="entry name" value="WH_DNA-bd_sf"/>
</dbReference>
<name>A0AA42CMM0_9HYPH</name>
<dbReference type="PANTHER" id="PTHR30537">
    <property type="entry name" value="HTH-TYPE TRANSCRIPTIONAL REGULATOR"/>
    <property type="match status" value="1"/>
</dbReference>
<dbReference type="PROSITE" id="PS50931">
    <property type="entry name" value="HTH_LYSR"/>
    <property type="match status" value="1"/>
</dbReference>
<dbReference type="InterPro" id="IPR036388">
    <property type="entry name" value="WH-like_DNA-bd_sf"/>
</dbReference>
<dbReference type="GO" id="GO:0003700">
    <property type="term" value="F:DNA-binding transcription factor activity"/>
    <property type="evidence" value="ECO:0007669"/>
    <property type="project" value="InterPro"/>
</dbReference>
<dbReference type="RefSeq" id="WP_282589052.1">
    <property type="nucleotide sequence ID" value="NZ_JAMOIM010000059.1"/>
</dbReference>
<comment type="similarity">
    <text evidence="1">Belongs to the LysR transcriptional regulatory family.</text>
</comment>
<evidence type="ECO:0000313" key="6">
    <source>
        <dbReference type="EMBL" id="MCW6512678.1"/>
    </source>
</evidence>
<organism evidence="6 7">
    <name type="scientific">Lichenifustis flavocetrariae</name>
    <dbReference type="NCBI Taxonomy" id="2949735"/>
    <lineage>
        <taxon>Bacteria</taxon>
        <taxon>Pseudomonadati</taxon>
        <taxon>Pseudomonadota</taxon>
        <taxon>Alphaproteobacteria</taxon>
        <taxon>Hyphomicrobiales</taxon>
        <taxon>Lichenihabitantaceae</taxon>
        <taxon>Lichenifustis</taxon>
    </lineage>
</organism>
<gene>
    <name evidence="6" type="ORF">M8523_32750</name>
</gene>
<dbReference type="FunFam" id="1.10.10.10:FF:000001">
    <property type="entry name" value="LysR family transcriptional regulator"/>
    <property type="match status" value="1"/>
</dbReference>
<sequence>MTSLRRLLPSSNALFVFEAAARERSFTRAAAELNVTQPAVSRMLGRLERHLGTRLFQRGGEGVSLTDDGLLLFRGVTEGFRSIEGALEELRRRTTGLETVTLSVSSAFATHWLMPRIGALQKACPQVDLRFQLIPGPLKGPLDTVDFGMRYLAPGDTGFDTTFFVNEVVVPVCSPAYRDRRVATGEATFIHLDGSPTDWIERLHAGGADTPHDLLHFADYAVVLQAALLGQGIALGWINVVSHALKTGALVPAGDVLRLERRCCLVSARGRPVRAAAGAVREWLVREMSGDLEAVGGLHPDLRIREVSLEAPADVA</sequence>
<feature type="domain" description="HTH lysR-type" evidence="5">
    <location>
        <begin position="9"/>
        <end position="66"/>
    </location>
</feature>
<dbReference type="EMBL" id="JAMOIM010000059">
    <property type="protein sequence ID" value="MCW6512678.1"/>
    <property type="molecule type" value="Genomic_DNA"/>
</dbReference>
<keyword evidence="2" id="KW-0805">Transcription regulation</keyword>
<dbReference type="InterPro" id="IPR058163">
    <property type="entry name" value="LysR-type_TF_proteobact-type"/>
</dbReference>
<keyword evidence="3" id="KW-0238">DNA-binding</keyword>
<keyword evidence="4" id="KW-0804">Transcription</keyword>
<evidence type="ECO:0000313" key="7">
    <source>
        <dbReference type="Proteomes" id="UP001165667"/>
    </source>
</evidence>
<dbReference type="GO" id="GO:0043565">
    <property type="term" value="F:sequence-specific DNA binding"/>
    <property type="evidence" value="ECO:0007669"/>
    <property type="project" value="TreeGrafter"/>
</dbReference>
<evidence type="ECO:0000256" key="4">
    <source>
        <dbReference type="ARBA" id="ARBA00023163"/>
    </source>
</evidence>
<dbReference type="Pfam" id="PF03466">
    <property type="entry name" value="LysR_substrate"/>
    <property type="match status" value="1"/>
</dbReference>
<dbReference type="SUPFAM" id="SSF46785">
    <property type="entry name" value="Winged helix' DNA-binding domain"/>
    <property type="match status" value="1"/>
</dbReference>
<dbReference type="InterPro" id="IPR005119">
    <property type="entry name" value="LysR_subst-bd"/>
</dbReference>
<dbReference type="Pfam" id="PF00126">
    <property type="entry name" value="HTH_1"/>
    <property type="match status" value="1"/>
</dbReference>
<dbReference type="GO" id="GO:0006351">
    <property type="term" value="P:DNA-templated transcription"/>
    <property type="evidence" value="ECO:0007669"/>
    <property type="project" value="TreeGrafter"/>
</dbReference>
<keyword evidence="7" id="KW-1185">Reference proteome</keyword>
<proteinExistence type="inferred from homology"/>